<dbReference type="EMBL" id="JBJQOH010000006">
    <property type="protein sequence ID" value="KAL3684361.1"/>
    <property type="molecule type" value="Genomic_DNA"/>
</dbReference>
<dbReference type="AlphaFoldDB" id="A0ABD3H0S8"/>
<dbReference type="PANTHER" id="PTHR31460:SF3">
    <property type="entry name" value="MESOCENTIN"/>
    <property type="match status" value="1"/>
</dbReference>
<dbReference type="Proteomes" id="UP001633002">
    <property type="component" value="Unassembled WGS sequence"/>
</dbReference>
<comment type="caution">
    <text evidence="2">The sequence shown here is derived from an EMBL/GenBank/DDBJ whole genome shotgun (WGS) entry which is preliminary data.</text>
</comment>
<organism evidence="2 3">
    <name type="scientific">Riccia sorocarpa</name>
    <dbReference type="NCBI Taxonomy" id="122646"/>
    <lineage>
        <taxon>Eukaryota</taxon>
        <taxon>Viridiplantae</taxon>
        <taxon>Streptophyta</taxon>
        <taxon>Embryophyta</taxon>
        <taxon>Marchantiophyta</taxon>
        <taxon>Marchantiopsida</taxon>
        <taxon>Marchantiidae</taxon>
        <taxon>Marchantiales</taxon>
        <taxon>Ricciaceae</taxon>
        <taxon>Riccia</taxon>
    </lineage>
</organism>
<dbReference type="Gene3D" id="2.120.10.30">
    <property type="entry name" value="TolB, C-terminal domain"/>
    <property type="match status" value="1"/>
</dbReference>
<evidence type="ECO:0008006" key="4">
    <source>
        <dbReference type="Google" id="ProtNLM"/>
    </source>
</evidence>
<name>A0ABD3H0S8_9MARC</name>
<sequence length="413" mass="45539">MMERNNGAGRRSVVSILGLWLIVILTALPGGLSDPKTELQVIEFKYRQLYPERFAWDARHKRFVLGSSILGKLVTLTDRGDVEDFVAPKEFEGQSKIRGVFVEASRNRILAVVEAMGEDSEHTDRLLVAYDLDSRERTLMVKLTEDTDDGKDQFFFKDVCVDDKGNAYITESSGNTIWEVTSSGKKSLLAVISQAPALVKEAGLREIGANGIVCADGFLLVNQFNSGALFRVNLSNGKVDNVKIGNGFVQLPEADGMTLREDGALVVVSAHSAWLLKSSDAWVSASLIDKVALDKAVCSTSAVTKDLRVYVLASYLKEVTDSERETFQVQEIEFAEESADSPLYLLLIIDTANKDTVPAQCPSIGKALRRRAGCLRGRKISSLVNKRLYLAEEVAVYRWTRDALLTSRSFIVG</sequence>
<feature type="chain" id="PRO_5044793363" description="Strictosidine synthase conserved region domain-containing protein" evidence="1">
    <location>
        <begin position="34"/>
        <end position="413"/>
    </location>
</feature>
<dbReference type="SUPFAM" id="SSF101898">
    <property type="entry name" value="NHL repeat"/>
    <property type="match status" value="1"/>
</dbReference>
<protein>
    <recommendedName>
        <fullName evidence="4">Strictosidine synthase conserved region domain-containing protein</fullName>
    </recommendedName>
</protein>
<dbReference type="InterPro" id="IPR053224">
    <property type="entry name" value="Sensory_adhesion_molecule"/>
</dbReference>
<evidence type="ECO:0000313" key="2">
    <source>
        <dbReference type="EMBL" id="KAL3684361.1"/>
    </source>
</evidence>
<feature type="signal peptide" evidence="1">
    <location>
        <begin position="1"/>
        <end position="33"/>
    </location>
</feature>
<keyword evidence="3" id="KW-1185">Reference proteome</keyword>
<proteinExistence type="predicted"/>
<dbReference type="PANTHER" id="PTHR31460">
    <property type="match status" value="1"/>
</dbReference>
<dbReference type="InterPro" id="IPR011042">
    <property type="entry name" value="6-blade_b-propeller_TolB-like"/>
</dbReference>
<reference evidence="2 3" key="1">
    <citation type="submission" date="2024-09" db="EMBL/GenBank/DDBJ databases">
        <title>Chromosome-scale assembly of Riccia sorocarpa.</title>
        <authorList>
            <person name="Paukszto L."/>
        </authorList>
    </citation>
    <scope>NUCLEOTIDE SEQUENCE [LARGE SCALE GENOMIC DNA]</scope>
    <source>
        <strain evidence="2">LP-2024</strain>
        <tissue evidence="2">Aerial parts of the thallus</tissue>
    </source>
</reference>
<accession>A0ABD3H0S8</accession>
<evidence type="ECO:0000256" key="1">
    <source>
        <dbReference type="SAM" id="SignalP"/>
    </source>
</evidence>
<gene>
    <name evidence="2" type="ORF">R1sor_002383</name>
</gene>
<keyword evidence="1" id="KW-0732">Signal</keyword>
<evidence type="ECO:0000313" key="3">
    <source>
        <dbReference type="Proteomes" id="UP001633002"/>
    </source>
</evidence>